<dbReference type="InterPro" id="IPR007360">
    <property type="entry name" value="SirB"/>
</dbReference>
<feature type="transmembrane region" description="Helical" evidence="1">
    <location>
        <begin position="12"/>
        <end position="31"/>
    </location>
</feature>
<evidence type="ECO:0000313" key="3">
    <source>
        <dbReference type="Proteomes" id="UP000467214"/>
    </source>
</evidence>
<reference evidence="2 3" key="1">
    <citation type="submission" date="2019-12" db="EMBL/GenBank/DDBJ databases">
        <title>Neisseriaceae gen. nov. sp. Genome sequencing and assembly.</title>
        <authorList>
            <person name="Liu Z."/>
            <person name="Li A."/>
        </authorList>
    </citation>
    <scope>NUCLEOTIDE SEQUENCE [LARGE SCALE GENOMIC DNA]</scope>
    <source>
        <strain evidence="2 3">B2N2-7</strain>
    </source>
</reference>
<proteinExistence type="predicted"/>
<keyword evidence="1" id="KW-0812">Transmembrane</keyword>
<dbReference type="PANTHER" id="PTHR39594:SF1">
    <property type="entry name" value="PROTEIN YCHQ"/>
    <property type="match status" value="1"/>
</dbReference>
<dbReference type="PIRSF" id="PIRSF005610">
    <property type="entry name" value="SirB"/>
    <property type="match status" value="1"/>
</dbReference>
<dbReference type="GO" id="GO:0005886">
    <property type="term" value="C:plasma membrane"/>
    <property type="evidence" value="ECO:0007669"/>
    <property type="project" value="TreeGrafter"/>
</dbReference>
<comment type="caution">
    <text evidence="2">The sequence shown here is derived from an EMBL/GenBank/DDBJ whole genome shotgun (WGS) entry which is preliminary data.</text>
</comment>
<dbReference type="PANTHER" id="PTHR39594">
    <property type="entry name" value="PROTEIN YCHQ"/>
    <property type="match status" value="1"/>
</dbReference>
<evidence type="ECO:0000256" key="1">
    <source>
        <dbReference type="SAM" id="Phobius"/>
    </source>
</evidence>
<name>A0A845BU84_9NEIS</name>
<dbReference type="RefSeq" id="WP_160797492.1">
    <property type="nucleotide sequence ID" value="NZ_WSSB01000011.1"/>
</dbReference>
<dbReference type="EMBL" id="WSSB01000011">
    <property type="protein sequence ID" value="MXR37726.1"/>
    <property type="molecule type" value="Genomic_DNA"/>
</dbReference>
<dbReference type="AlphaFoldDB" id="A0A845BU84"/>
<keyword evidence="1" id="KW-1133">Transmembrane helix</keyword>
<accession>A0A845BU84</accession>
<sequence>MYSYLMLKHAHAGFAYLTLLSFAIRAGLMLAGSPLLQSKLARILPHIIDTLLLACAVALVILGGWPLSSPWIVAKIVALLGYIALGTIALKRGRTLQIRQAALIASFALLAYIFAVAKTKMIAPFLF</sequence>
<keyword evidence="3" id="KW-1185">Reference proteome</keyword>
<dbReference type="Proteomes" id="UP000467214">
    <property type="component" value="Unassembled WGS sequence"/>
</dbReference>
<feature type="transmembrane region" description="Helical" evidence="1">
    <location>
        <begin position="102"/>
        <end position="123"/>
    </location>
</feature>
<protein>
    <submittedName>
        <fullName evidence="2">Invasion protein</fullName>
    </submittedName>
</protein>
<gene>
    <name evidence="2" type="ORF">GQF02_12150</name>
</gene>
<dbReference type="Pfam" id="PF04247">
    <property type="entry name" value="SirB"/>
    <property type="match status" value="1"/>
</dbReference>
<organism evidence="2 3">
    <name type="scientific">Craterilacuibacter sinensis</name>
    <dbReference type="NCBI Taxonomy" id="2686017"/>
    <lineage>
        <taxon>Bacteria</taxon>
        <taxon>Pseudomonadati</taxon>
        <taxon>Pseudomonadota</taxon>
        <taxon>Betaproteobacteria</taxon>
        <taxon>Neisseriales</taxon>
        <taxon>Neisseriaceae</taxon>
        <taxon>Craterilacuibacter</taxon>
    </lineage>
</organism>
<feature type="transmembrane region" description="Helical" evidence="1">
    <location>
        <begin position="43"/>
        <end position="65"/>
    </location>
</feature>
<feature type="transmembrane region" description="Helical" evidence="1">
    <location>
        <begin position="71"/>
        <end position="90"/>
    </location>
</feature>
<evidence type="ECO:0000313" key="2">
    <source>
        <dbReference type="EMBL" id="MXR37726.1"/>
    </source>
</evidence>
<keyword evidence="1" id="KW-0472">Membrane</keyword>